<evidence type="ECO:0000313" key="3">
    <source>
        <dbReference type="EMBL" id="CAF2250048.1"/>
    </source>
</evidence>
<sequence length="268" mass="31556">MIILSSDDDLDRLSNSEFWHADGTFKIASHLFYQLYTIHGVICGRSFPSVYCIISGKSEEIYGEIFDVMMQHISQRPISITTDYEKAVHNPHGLQKLFVDDRQVRRYLKIFGCLALIPEQFVIEEFEKLQVDSPDSLDDFVDYYEDNFIGRQVRNQRRRAPRFPIAIWSCFPRLDNQLPRTNNSNEGWHRAVQHSVRLNPPIYESIKDLQMEQHATLVMAEQLQAGLVKKVKRVKYELLDEQLQQLASSFDLIPRDLYFKRVRALFYF</sequence>
<dbReference type="Proteomes" id="UP000663856">
    <property type="component" value="Unassembled WGS sequence"/>
</dbReference>
<gene>
    <name evidence="2" type="ORF">KQP761_LOCUS6840</name>
    <name evidence="3" type="ORF">WKI299_LOCUS36985</name>
</gene>
<organism evidence="3 4">
    <name type="scientific">Rotaria magnacalcarata</name>
    <dbReference type="NCBI Taxonomy" id="392030"/>
    <lineage>
        <taxon>Eukaryota</taxon>
        <taxon>Metazoa</taxon>
        <taxon>Spiralia</taxon>
        <taxon>Gnathifera</taxon>
        <taxon>Rotifera</taxon>
        <taxon>Eurotatoria</taxon>
        <taxon>Bdelloidea</taxon>
        <taxon>Philodinida</taxon>
        <taxon>Philodinidae</taxon>
        <taxon>Rotaria</taxon>
    </lineage>
</organism>
<reference evidence="3" key="1">
    <citation type="submission" date="2021-02" db="EMBL/GenBank/DDBJ databases">
        <authorList>
            <person name="Nowell W R."/>
        </authorList>
    </citation>
    <scope>NUCLEOTIDE SEQUENCE</scope>
</reference>
<dbReference type="Pfam" id="PF10551">
    <property type="entry name" value="MULE"/>
    <property type="match status" value="1"/>
</dbReference>
<comment type="caution">
    <text evidence="3">The sequence shown here is derived from an EMBL/GenBank/DDBJ whole genome shotgun (WGS) entry which is preliminary data.</text>
</comment>
<proteinExistence type="predicted"/>
<protein>
    <recommendedName>
        <fullName evidence="1">MULE transposase domain-containing protein</fullName>
    </recommendedName>
</protein>
<dbReference type="Proteomes" id="UP000663834">
    <property type="component" value="Unassembled WGS sequence"/>
</dbReference>
<dbReference type="InterPro" id="IPR018289">
    <property type="entry name" value="MULE_transposase_dom"/>
</dbReference>
<evidence type="ECO:0000259" key="1">
    <source>
        <dbReference type="Pfam" id="PF10551"/>
    </source>
</evidence>
<dbReference type="EMBL" id="CAJNOW010002171">
    <property type="protein sequence ID" value="CAF1343064.1"/>
    <property type="molecule type" value="Genomic_DNA"/>
</dbReference>
<dbReference type="EMBL" id="CAJNRF010018179">
    <property type="protein sequence ID" value="CAF2250048.1"/>
    <property type="molecule type" value="Genomic_DNA"/>
</dbReference>
<dbReference type="AlphaFoldDB" id="A0A817A5C2"/>
<feature type="domain" description="MULE transposase" evidence="1">
    <location>
        <begin position="19"/>
        <end position="90"/>
    </location>
</feature>
<evidence type="ECO:0000313" key="2">
    <source>
        <dbReference type="EMBL" id="CAF1343064.1"/>
    </source>
</evidence>
<evidence type="ECO:0000313" key="4">
    <source>
        <dbReference type="Proteomes" id="UP000663856"/>
    </source>
</evidence>
<dbReference type="OrthoDB" id="10043283at2759"/>
<accession>A0A817A5C2</accession>
<name>A0A817A5C2_9BILA</name>